<dbReference type="Proteomes" id="UP000308199">
    <property type="component" value="Unassembled WGS sequence"/>
</dbReference>
<dbReference type="Gene3D" id="3.80.10.10">
    <property type="entry name" value="Ribonuclease Inhibitor"/>
    <property type="match status" value="1"/>
</dbReference>
<protein>
    <recommendedName>
        <fullName evidence="3">F-box domain-containing protein</fullName>
    </recommendedName>
</protein>
<dbReference type="AlphaFoldDB" id="A0A4S4KYQ7"/>
<evidence type="ECO:0000313" key="1">
    <source>
        <dbReference type="EMBL" id="THH04056.1"/>
    </source>
</evidence>
<name>A0A4S4KYQ7_9AGAM</name>
<proteinExistence type="predicted"/>
<dbReference type="EMBL" id="SGPK01000382">
    <property type="protein sequence ID" value="THH04056.1"/>
    <property type="molecule type" value="Genomic_DNA"/>
</dbReference>
<organism evidence="1 2">
    <name type="scientific">Phellinidium pouzarii</name>
    <dbReference type="NCBI Taxonomy" id="167371"/>
    <lineage>
        <taxon>Eukaryota</taxon>
        <taxon>Fungi</taxon>
        <taxon>Dikarya</taxon>
        <taxon>Basidiomycota</taxon>
        <taxon>Agaricomycotina</taxon>
        <taxon>Agaricomycetes</taxon>
        <taxon>Hymenochaetales</taxon>
        <taxon>Hymenochaetaceae</taxon>
        <taxon>Phellinidium</taxon>
    </lineage>
</organism>
<gene>
    <name evidence="1" type="ORF">EW145_g5806</name>
</gene>
<sequence>MPRPSSTRPMASMVSPAPQDELTAEVFDAVQMLNPTQKASLLLDTSLALIQAGQYGDRVERYLDVFMRTPGVQNEEVARAQLARGNARRIAAERLLAQAHQDYQAVTKLDPTNREAQAQLRRDNVIHFLHEPAYQRAPPEVWDRIARYTPRYHLRTWLSVSSFHREIAQRHIFHTLDLFFGDDQMDNVNKGLDLFSRVRRDPTFARWIKTLRIHWAYEEGDILDLMLRLFREALPFFTALTEFEWVGYPELRVENVKEILESHPGLQSLGLIGWHFDAEGVSAFRNLRKFTLRAEDDDGWADMGEVRNVLDNNESSLRHLCLGAYLKRDHSWDRAFESVSIKNLTRLDLVDTRISHMVLARVAHAQNLQSLTLHGTFEEPSSASVVFGSDHVIDGRHTFLPHLEAFRFILVGHDDDHTLYQSVVQFLRQRPKLRRLDLGSCPWDMVQGILPGLESLRVLRVRIANFNRASVIKLVSSIPEYMVALHLATVVSDRPMEEYASLFSRFHTLAMLHLHNSRRRRPQISVMSEKEFQVQTDLWYGSARSVAKQIPSLDFIGWHGEHFVVVRGDSGVNKHAIDLKDLPTRRRLDCGTGVDLGGDDAAWLERKDVPIDYEMPGLEHFDR</sequence>
<accession>A0A4S4KYQ7</accession>
<reference evidence="1 2" key="1">
    <citation type="submission" date="2019-02" db="EMBL/GenBank/DDBJ databases">
        <title>Genome sequencing of the rare red list fungi Phellinidium pouzarii.</title>
        <authorList>
            <person name="Buettner E."/>
            <person name="Kellner H."/>
        </authorList>
    </citation>
    <scope>NUCLEOTIDE SEQUENCE [LARGE SCALE GENOMIC DNA]</scope>
    <source>
        <strain evidence="1 2">DSM 108285</strain>
    </source>
</reference>
<keyword evidence="2" id="KW-1185">Reference proteome</keyword>
<evidence type="ECO:0008006" key="3">
    <source>
        <dbReference type="Google" id="ProtNLM"/>
    </source>
</evidence>
<comment type="caution">
    <text evidence="1">The sequence shown here is derived from an EMBL/GenBank/DDBJ whole genome shotgun (WGS) entry which is preliminary data.</text>
</comment>
<dbReference type="OrthoDB" id="3216017at2759"/>
<dbReference type="SUPFAM" id="SSF52047">
    <property type="entry name" value="RNI-like"/>
    <property type="match status" value="1"/>
</dbReference>
<dbReference type="InterPro" id="IPR032675">
    <property type="entry name" value="LRR_dom_sf"/>
</dbReference>
<evidence type="ECO:0000313" key="2">
    <source>
        <dbReference type="Proteomes" id="UP000308199"/>
    </source>
</evidence>